<keyword evidence="1" id="KW-0472">Membrane</keyword>
<sequence length="127" mass="15252">MWKTCKKEYAIFCENCGEKLRQRENIIYRNPNESNEIIYHKNKFAALIILIFPGFGQFYNGQTLKRLVFVGIFLLLSNLQSITSIPIYNYRYIKHDFSCFLYTIFIMHIEMLQLLIEIMETIFTMKI</sequence>
<protein>
    <recommendedName>
        <fullName evidence="4">TM2 domain-containing protein</fullName>
    </recommendedName>
</protein>
<evidence type="ECO:0000313" key="3">
    <source>
        <dbReference type="Proteomes" id="UP000253099"/>
    </source>
</evidence>
<evidence type="ECO:0000256" key="1">
    <source>
        <dbReference type="SAM" id="Phobius"/>
    </source>
</evidence>
<name>A0A366MDL2_9EURY</name>
<dbReference type="EMBL" id="NIZT01000005">
    <property type="protein sequence ID" value="RBQ24338.1"/>
    <property type="molecule type" value="Genomic_DNA"/>
</dbReference>
<accession>A0A366MDL2</accession>
<comment type="caution">
    <text evidence="2">The sequence shown here is derived from an EMBL/GenBank/DDBJ whole genome shotgun (WGS) entry which is preliminary data.</text>
</comment>
<keyword evidence="1" id="KW-0812">Transmembrane</keyword>
<keyword evidence="3" id="KW-1185">Reference proteome</keyword>
<organism evidence="2 3">
    <name type="scientific">Candidatus Methanobinarius endosymbioticus</name>
    <dbReference type="NCBI Taxonomy" id="2006182"/>
    <lineage>
        <taxon>Archaea</taxon>
        <taxon>Methanobacteriati</taxon>
        <taxon>Methanobacteriota</taxon>
        <taxon>Methanomada group</taxon>
        <taxon>Methanobacteria</taxon>
        <taxon>Methanobacteriales</taxon>
        <taxon>Methanobacteriaceae</taxon>
        <taxon>Candidatus Methanobinarius</taxon>
    </lineage>
</organism>
<proteinExistence type="predicted"/>
<reference evidence="2 3" key="1">
    <citation type="submission" date="2018-06" db="EMBL/GenBank/DDBJ databases">
        <title>Genomic insight into two independent archaeal endosymbiosis events.</title>
        <authorList>
            <person name="Lind A.E."/>
            <person name="Lewis W.H."/>
            <person name="Spang A."/>
            <person name="Guy L."/>
            <person name="Embley M.T."/>
            <person name="Ettema T.J.G."/>
        </authorList>
    </citation>
    <scope>NUCLEOTIDE SEQUENCE [LARGE SCALE GENOMIC DNA]</scope>
    <source>
        <strain evidence="2">NOE</strain>
    </source>
</reference>
<evidence type="ECO:0008006" key="4">
    <source>
        <dbReference type="Google" id="ProtNLM"/>
    </source>
</evidence>
<evidence type="ECO:0000313" key="2">
    <source>
        <dbReference type="EMBL" id="RBQ24338.1"/>
    </source>
</evidence>
<keyword evidence="1" id="KW-1133">Transmembrane helix</keyword>
<feature type="transmembrane region" description="Helical" evidence="1">
    <location>
        <begin position="67"/>
        <end position="87"/>
    </location>
</feature>
<gene>
    <name evidence="2" type="ORF">ALNOE001_02600</name>
</gene>
<dbReference type="AlphaFoldDB" id="A0A366MDL2"/>
<dbReference type="Proteomes" id="UP000253099">
    <property type="component" value="Unassembled WGS sequence"/>
</dbReference>
<feature type="transmembrane region" description="Helical" evidence="1">
    <location>
        <begin position="99"/>
        <end position="116"/>
    </location>
</feature>
<feature type="transmembrane region" description="Helical" evidence="1">
    <location>
        <begin position="44"/>
        <end position="61"/>
    </location>
</feature>